<organism evidence="1 2">
    <name type="scientific">Pleomorphomonas diazotrophica</name>
    <dbReference type="NCBI Taxonomy" id="1166257"/>
    <lineage>
        <taxon>Bacteria</taxon>
        <taxon>Pseudomonadati</taxon>
        <taxon>Pseudomonadota</taxon>
        <taxon>Alphaproteobacteria</taxon>
        <taxon>Hyphomicrobiales</taxon>
        <taxon>Pleomorphomonadaceae</taxon>
        <taxon>Pleomorphomonas</taxon>
    </lineage>
</organism>
<dbReference type="Proteomes" id="UP000233491">
    <property type="component" value="Unassembled WGS sequence"/>
</dbReference>
<evidence type="ECO:0000313" key="2">
    <source>
        <dbReference type="Proteomes" id="UP000233491"/>
    </source>
</evidence>
<dbReference type="EMBL" id="PJNW01000024">
    <property type="protein sequence ID" value="PKR87190.1"/>
    <property type="molecule type" value="Genomic_DNA"/>
</dbReference>
<dbReference type="AlphaFoldDB" id="A0A2N3LRE0"/>
<dbReference type="OrthoDB" id="9815695at2"/>
<reference evidence="1 2" key="1">
    <citation type="submission" date="2017-12" db="EMBL/GenBank/DDBJ databases">
        <title>Anaerobic carbon monoxide metabolism by Pleomorphomonas carboxyditropha sp. nov., a new mesophilic hydrogenogenic carboxidotroph.</title>
        <authorList>
            <person name="Esquivel-Elizondo S."/>
            <person name="Krajmalnik-Brown R."/>
        </authorList>
    </citation>
    <scope>NUCLEOTIDE SEQUENCE [LARGE SCALE GENOMIC DNA]</scope>
    <source>
        <strain evidence="1 2">R5-392</strain>
    </source>
</reference>
<dbReference type="Pfam" id="PF11011">
    <property type="entry name" value="DUF2849"/>
    <property type="match status" value="1"/>
</dbReference>
<name>A0A2N3LRE0_9HYPH</name>
<gene>
    <name evidence="1" type="ORF">CXZ10_21015</name>
</gene>
<keyword evidence="2" id="KW-1185">Reference proteome</keyword>
<sequence>MMTQALGRTIDYVSVRIASLADTGMPMPEILTANRLFDGDVVYRTATGDWVADIGAAELIDGAEQLVAAEAAAQADVKASKVLDVVTVPVDVTDGRIVPKRLRERIRAFGPTVKSDHRPGAV</sequence>
<protein>
    <submittedName>
        <fullName evidence="1">DUF2849 domain-containing protein</fullName>
    </submittedName>
</protein>
<evidence type="ECO:0000313" key="1">
    <source>
        <dbReference type="EMBL" id="PKR87190.1"/>
    </source>
</evidence>
<dbReference type="InterPro" id="IPR021270">
    <property type="entry name" value="DUF2849"/>
</dbReference>
<proteinExistence type="predicted"/>
<accession>A0A2N3LRE0</accession>
<comment type="caution">
    <text evidence="1">The sequence shown here is derived from an EMBL/GenBank/DDBJ whole genome shotgun (WGS) entry which is preliminary data.</text>
</comment>